<dbReference type="InterPro" id="IPR020845">
    <property type="entry name" value="AMP-binding_CS"/>
</dbReference>
<dbReference type="PANTHER" id="PTHR43767">
    <property type="entry name" value="LONG-CHAIN-FATTY-ACID--COA LIGASE"/>
    <property type="match status" value="1"/>
</dbReference>
<dbReference type="Gene3D" id="3.40.50.12780">
    <property type="entry name" value="N-terminal domain of ligase-like"/>
    <property type="match status" value="1"/>
</dbReference>
<reference evidence="11 12" key="1">
    <citation type="submission" date="2007-05" db="EMBL/GenBank/DDBJ databases">
        <title>Complete sequence of chromosome of Acidiphilium cryptum JF-5.</title>
        <authorList>
            <consortium name="US DOE Joint Genome Institute"/>
            <person name="Copeland A."/>
            <person name="Lucas S."/>
            <person name="Lapidus A."/>
            <person name="Barry K."/>
            <person name="Detter J.C."/>
            <person name="Glavina del Rio T."/>
            <person name="Hammon N."/>
            <person name="Israni S."/>
            <person name="Dalin E."/>
            <person name="Tice H."/>
            <person name="Pitluck S."/>
            <person name="Sims D."/>
            <person name="Brettin T."/>
            <person name="Bruce D."/>
            <person name="Han C."/>
            <person name="Schmutz J."/>
            <person name="Larimer F."/>
            <person name="Land M."/>
            <person name="Hauser L."/>
            <person name="Kyrpides N."/>
            <person name="Kim E."/>
            <person name="Magnuson T."/>
            <person name="Richardson P."/>
        </authorList>
    </citation>
    <scope>NUCLEOTIDE SEQUENCE [LARGE SCALE GENOMIC DNA]</scope>
    <source>
        <strain evidence="11 12">JF-5</strain>
    </source>
</reference>
<keyword evidence="3 11" id="KW-0436">Ligase</keyword>
<evidence type="ECO:0000313" key="12">
    <source>
        <dbReference type="Proteomes" id="UP000000245"/>
    </source>
</evidence>
<evidence type="ECO:0000313" key="11">
    <source>
        <dbReference type="EMBL" id="ABQ29482.1"/>
    </source>
</evidence>
<dbReference type="SUPFAM" id="SSF56801">
    <property type="entry name" value="Acetyl-CoA synthetase-like"/>
    <property type="match status" value="1"/>
</dbReference>
<dbReference type="GO" id="GO:0016020">
    <property type="term" value="C:membrane"/>
    <property type="evidence" value="ECO:0007669"/>
    <property type="project" value="UniProtKB-SubCell"/>
</dbReference>
<dbReference type="InterPro" id="IPR045851">
    <property type="entry name" value="AMP-bd_C_sf"/>
</dbReference>
<dbReference type="Pfam" id="PF00501">
    <property type="entry name" value="AMP-binding"/>
    <property type="match status" value="1"/>
</dbReference>
<evidence type="ECO:0000256" key="6">
    <source>
        <dbReference type="ARBA" id="ARBA00039545"/>
    </source>
</evidence>
<evidence type="ECO:0000256" key="8">
    <source>
        <dbReference type="SAM" id="MobiDB-lite"/>
    </source>
</evidence>
<dbReference type="NCBIfam" id="TIGR03205">
    <property type="entry name" value="pimA"/>
    <property type="match status" value="1"/>
</dbReference>
<dbReference type="EMBL" id="CP000697">
    <property type="protein sequence ID" value="ABQ29482.1"/>
    <property type="molecule type" value="Genomic_DNA"/>
</dbReference>
<keyword evidence="4" id="KW-0472">Membrane</keyword>
<comment type="pathway">
    <text evidence="2">Lipid metabolism; fatty acid beta-oxidation.</text>
</comment>
<feature type="domain" description="AMP-dependent synthetase/ligase" evidence="9">
    <location>
        <begin position="33"/>
        <end position="416"/>
    </location>
</feature>
<gene>
    <name evidence="11" type="ordered locus">Acry_0254</name>
</gene>
<dbReference type="eggNOG" id="COG0318">
    <property type="taxonomic scope" value="Bacteria"/>
</dbReference>
<sequence length="567" mass="61069">MSTRPFPWERNYPPGLGWDIDIPAETIPAMIARSVAENAALPALEYRDRETGFAELGEAIGEVAAGLASLGHAKGERIALYLPNVPAHPFCFYGALTAGLVVAHLSPLDAERELAHKLHDSGARTLVTTNLGAMLGMALKLLDAGHVERIIVADDAAFGEIPGMAHPPIPTGDPRVMTLDALRARGRAFAFEPPAIAPDDLALLQYTGGTTGLPKGAMHTHATLRAAVAIYATFFDGQNRFPPGQKFRAICVLPLFHIYALVVLCLLQLSRGSTLLLRLKFDAETTLRDIEVKKASYFPGVPTMWIALANVPDLDRRDLSSLRLVGSGGAPLPVEIGQRFERLTGMRLGGGWGMTETASAGTGNLLDGLFKFGSAGMPLPGIKLDVVALDDPSRVLPYGETGEIRIRSPNTFIGYWQNPEETARSFVDGHFLTGDVGYIDEDGMVFLVDRKKDMILSGGFNVYPTVIESAIYEHPDVAEVIVVGVPDDYRGQSAKAFITLKPGAAEFTIESLRDFLADKLGKHELPAAVEFREALPKTSVGKFSRKELAAEERERHASARASGAAAP</sequence>
<dbReference type="GO" id="GO:0004467">
    <property type="term" value="F:long-chain fatty acid-CoA ligase activity"/>
    <property type="evidence" value="ECO:0007669"/>
    <property type="project" value="UniProtKB-EC"/>
</dbReference>
<dbReference type="HOGENOM" id="CLU_000022_59_7_5"/>
<proteinExistence type="predicted"/>
<dbReference type="EC" id="6.2.1.3" evidence="5"/>
<protein>
    <recommendedName>
        <fullName evidence="6">Long-chain-fatty-acid--CoA ligase</fullName>
        <ecNumber evidence="5">6.2.1.3</ecNumber>
    </recommendedName>
    <alternativeName>
        <fullName evidence="7">Long-chain acyl-CoA synthetase</fullName>
    </alternativeName>
</protein>
<accession>A5FV50</accession>
<dbReference type="InterPro" id="IPR017618">
    <property type="entry name" value="Dicarboxylate-CoA_ligase_PimA"/>
</dbReference>
<evidence type="ECO:0000256" key="7">
    <source>
        <dbReference type="ARBA" id="ARBA00042773"/>
    </source>
</evidence>
<dbReference type="PANTHER" id="PTHR43767:SF8">
    <property type="entry name" value="LONG-CHAIN-FATTY-ACID--COA LIGASE"/>
    <property type="match status" value="1"/>
</dbReference>
<evidence type="ECO:0000256" key="2">
    <source>
        <dbReference type="ARBA" id="ARBA00005005"/>
    </source>
</evidence>
<dbReference type="InterPro" id="IPR000873">
    <property type="entry name" value="AMP-dep_synth/lig_dom"/>
</dbReference>
<dbReference type="Gene3D" id="3.30.300.30">
    <property type="match status" value="1"/>
</dbReference>
<dbReference type="RefSeq" id="WP_011941387.1">
    <property type="nucleotide sequence ID" value="NC_009484.1"/>
</dbReference>
<name>A5FV50_ACICJ</name>
<evidence type="ECO:0000259" key="9">
    <source>
        <dbReference type="Pfam" id="PF00501"/>
    </source>
</evidence>
<dbReference type="AlphaFoldDB" id="A5FV50"/>
<evidence type="ECO:0000256" key="5">
    <source>
        <dbReference type="ARBA" id="ARBA00026121"/>
    </source>
</evidence>
<organism evidence="11 12">
    <name type="scientific">Acidiphilium cryptum (strain JF-5)</name>
    <dbReference type="NCBI Taxonomy" id="349163"/>
    <lineage>
        <taxon>Bacteria</taxon>
        <taxon>Pseudomonadati</taxon>
        <taxon>Pseudomonadota</taxon>
        <taxon>Alphaproteobacteria</taxon>
        <taxon>Acetobacterales</taxon>
        <taxon>Acidocellaceae</taxon>
        <taxon>Acidiphilium</taxon>
    </lineage>
</organism>
<dbReference type="InterPro" id="IPR025110">
    <property type="entry name" value="AMP-bd_C"/>
</dbReference>
<dbReference type="Proteomes" id="UP000000245">
    <property type="component" value="Chromosome"/>
</dbReference>
<dbReference type="STRING" id="349163.Acry_0254"/>
<evidence type="ECO:0000259" key="10">
    <source>
        <dbReference type="Pfam" id="PF13193"/>
    </source>
</evidence>
<evidence type="ECO:0000256" key="3">
    <source>
        <dbReference type="ARBA" id="ARBA00022598"/>
    </source>
</evidence>
<keyword evidence="12" id="KW-1185">Reference proteome</keyword>
<dbReference type="InterPro" id="IPR042099">
    <property type="entry name" value="ANL_N_sf"/>
</dbReference>
<dbReference type="KEGG" id="acr:Acry_0254"/>
<dbReference type="InterPro" id="IPR050237">
    <property type="entry name" value="ATP-dep_AMP-bd_enzyme"/>
</dbReference>
<evidence type="ECO:0000256" key="4">
    <source>
        <dbReference type="ARBA" id="ARBA00023136"/>
    </source>
</evidence>
<comment type="subcellular location">
    <subcellularLocation>
        <location evidence="1">Membrane</location>
        <topology evidence="1">Peripheral membrane protein</topology>
    </subcellularLocation>
</comment>
<dbReference type="Pfam" id="PF13193">
    <property type="entry name" value="AMP-binding_C"/>
    <property type="match status" value="1"/>
</dbReference>
<evidence type="ECO:0000256" key="1">
    <source>
        <dbReference type="ARBA" id="ARBA00004170"/>
    </source>
</evidence>
<feature type="compositionally biased region" description="Basic and acidic residues" evidence="8">
    <location>
        <begin position="546"/>
        <end position="557"/>
    </location>
</feature>
<dbReference type="PROSITE" id="PS00455">
    <property type="entry name" value="AMP_BINDING"/>
    <property type="match status" value="1"/>
</dbReference>
<feature type="region of interest" description="Disordered" evidence="8">
    <location>
        <begin position="546"/>
        <end position="567"/>
    </location>
</feature>
<feature type="domain" description="AMP-binding enzyme C-terminal" evidence="10">
    <location>
        <begin position="467"/>
        <end position="542"/>
    </location>
</feature>